<feature type="active site" description="Charge relay system" evidence="5 6">
    <location>
        <position position="143"/>
    </location>
</feature>
<dbReference type="GO" id="GO:0006508">
    <property type="term" value="P:proteolysis"/>
    <property type="evidence" value="ECO:0007669"/>
    <property type="project" value="UniProtKB-KW"/>
</dbReference>
<evidence type="ECO:0000256" key="4">
    <source>
        <dbReference type="ARBA" id="ARBA00022825"/>
    </source>
</evidence>
<gene>
    <name evidence="10" type="ORF">RDB_LOCUS136233</name>
</gene>
<feature type="chain" id="PRO_5034197780" description="Cuticle-degrading protease" evidence="7">
    <location>
        <begin position="18"/>
        <end position="664"/>
    </location>
</feature>
<organism evidence="10 11">
    <name type="scientific">Rhizoctonia solani</name>
    <dbReference type="NCBI Taxonomy" id="456999"/>
    <lineage>
        <taxon>Eukaryota</taxon>
        <taxon>Fungi</taxon>
        <taxon>Dikarya</taxon>
        <taxon>Basidiomycota</taxon>
        <taxon>Agaricomycotina</taxon>
        <taxon>Agaricomycetes</taxon>
        <taxon>Cantharellales</taxon>
        <taxon>Ceratobasidiaceae</taxon>
        <taxon>Rhizoctonia</taxon>
    </lineage>
</organism>
<dbReference type="Proteomes" id="UP000663840">
    <property type="component" value="Unassembled WGS sequence"/>
</dbReference>
<evidence type="ECO:0000256" key="2">
    <source>
        <dbReference type="ARBA" id="ARBA00022670"/>
    </source>
</evidence>
<dbReference type="Gene3D" id="3.30.70.80">
    <property type="entry name" value="Peptidase S8 propeptide/proteinase inhibitor I9"/>
    <property type="match status" value="1"/>
</dbReference>
<sequence>MKSFALVAAALVAQTFAAPTAIPITKLAGPSKENSYIIKLKDGVSKDSHVARLLEFIGGQDSKVVYKYENVFHGYAGVLKGPILEYIRRSSDVEYIQADTIYKIDWEQGDESLASREVHTQEETSHLAGRAANGGGVDIYGLDTGILTTHTAFGGRATWGATYGGYASRDGNGHGTHTAGTAAGSGFGLATAANIIAVKVCSDAGECATSDIVAGVNYVVSRAASSGRPTIATMSLGGDIDSAIDSAVSSAISRGIHFTVAAGNENQNAANVSPARVAAANTIGAVDSSNRKASFSNYGSALDVWALGVNVRSAWIGSNSAVNTISGTSMATPQVAGILAVVIGNKGNSSPAALASALRSNAQAVVTGAPSGTTNLKARVWDTIYKINWEQGNESLASREIHTQEETSHLAGRAANGGGVDIYGLDTGILTTHTAFGGCATWGATYGGYASRDGNGHGTHTAGTAAGSGFGLATAANIIAVKVCSDAGECATSNVVAGVNYVVSRAASSGRPTIATMSLGGDTDSAIDSAVSSAISRGIHFTVAAGNENQNAASVSPARVAAANTIGAVDSSNRKASFSNYGSVLDVWALGVNVRSAWIGSNSAVNTISGTSMATPQVAGILAVVICNKGNSSPAALSSALKSNAQAVVTGAPSGTTNLKARVW</sequence>
<feature type="active site" description="Charge relay system" evidence="6">
    <location>
        <position position="457"/>
    </location>
</feature>
<dbReference type="InterPro" id="IPR015500">
    <property type="entry name" value="Peptidase_S8_subtilisin-rel"/>
</dbReference>
<evidence type="ECO:0000256" key="3">
    <source>
        <dbReference type="ARBA" id="ARBA00022801"/>
    </source>
</evidence>
<evidence type="ECO:0000256" key="1">
    <source>
        <dbReference type="ARBA" id="ARBA00011073"/>
    </source>
</evidence>
<feature type="domain" description="Peptidase S8/S53" evidence="8">
    <location>
        <begin position="142"/>
        <end position="365"/>
    </location>
</feature>
<feature type="active site" description="Charge relay system" evidence="6">
    <location>
        <position position="329"/>
    </location>
</feature>
<dbReference type="AlphaFoldDB" id="A0A8H3CGL4"/>
<keyword evidence="4 6" id="KW-0720">Serine protease</keyword>
<protein>
    <recommendedName>
        <fullName evidence="12">Cuticle-degrading protease</fullName>
    </recommendedName>
</protein>
<dbReference type="FunFam" id="3.40.50.200:FF:000007">
    <property type="entry name" value="Subtilisin-like serine protease"/>
    <property type="match status" value="2"/>
</dbReference>
<dbReference type="GO" id="GO:0005615">
    <property type="term" value="C:extracellular space"/>
    <property type="evidence" value="ECO:0007669"/>
    <property type="project" value="TreeGrafter"/>
</dbReference>
<dbReference type="PROSITE" id="PS51892">
    <property type="entry name" value="SUBTILASE"/>
    <property type="match status" value="2"/>
</dbReference>
<dbReference type="PRINTS" id="PR00723">
    <property type="entry name" value="SUBTILISIN"/>
</dbReference>
<evidence type="ECO:0000313" key="11">
    <source>
        <dbReference type="Proteomes" id="UP000663840"/>
    </source>
</evidence>
<dbReference type="PANTHER" id="PTHR43806:SF11">
    <property type="entry name" value="CEREVISIN-RELATED"/>
    <property type="match status" value="1"/>
</dbReference>
<dbReference type="SUPFAM" id="SSF54897">
    <property type="entry name" value="Protease propeptides/inhibitors"/>
    <property type="match status" value="1"/>
</dbReference>
<comment type="similarity">
    <text evidence="1 6">Belongs to the peptidase S8 family.</text>
</comment>
<evidence type="ECO:0000259" key="9">
    <source>
        <dbReference type="Pfam" id="PF05922"/>
    </source>
</evidence>
<reference evidence="10" key="1">
    <citation type="submission" date="2021-01" db="EMBL/GenBank/DDBJ databases">
        <authorList>
            <person name="Kaushik A."/>
        </authorList>
    </citation>
    <scope>NUCLEOTIDE SEQUENCE</scope>
    <source>
        <strain evidence="10">AG1-1A</strain>
    </source>
</reference>
<dbReference type="InterPro" id="IPR000209">
    <property type="entry name" value="Peptidase_S8/S53_dom"/>
</dbReference>
<evidence type="ECO:0000256" key="6">
    <source>
        <dbReference type="PROSITE-ProRule" id="PRU01240"/>
    </source>
</evidence>
<keyword evidence="2 6" id="KW-0645">Protease</keyword>
<name>A0A8H3CGL4_9AGAM</name>
<evidence type="ECO:0000256" key="5">
    <source>
        <dbReference type="PIRSR" id="PIRSR615500-1"/>
    </source>
</evidence>
<feature type="active site" description="Charge relay system" evidence="5 6">
    <location>
        <position position="612"/>
    </location>
</feature>
<dbReference type="EMBL" id="CAJMWR010004079">
    <property type="protein sequence ID" value="CAE6482545.1"/>
    <property type="molecule type" value="Genomic_DNA"/>
</dbReference>
<dbReference type="Pfam" id="PF00082">
    <property type="entry name" value="Peptidase_S8"/>
    <property type="match status" value="2"/>
</dbReference>
<feature type="signal peptide" evidence="7">
    <location>
        <begin position="1"/>
        <end position="17"/>
    </location>
</feature>
<dbReference type="InterPro" id="IPR034193">
    <property type="entry name" value="PCSK9_ProteinaseK-like"/>
</dbReference>
<dbReference type="PANTHER" id="PTHR43806">
    <property type="entry name" value="PEPTIDASE S8"/>
    <property type="match status" value="1"/>
</dbReference>
<dbReference type="GO" id="GO:0004252">
    <property type="term" value="F:serine-type endopeptidase activity"/>
    <property type="evidence" value="ECO:0007669"/>
    <property type="project" value="UniProtKB-UniRule"/>
</dbReference>
<dbReference type="InterPro" id="IPR010259">
    <property type="entry name" value="S8pro/Inhibitor_I9"/>
</dbReference>
<evidence type="ECO:0000256" key="7">
    <source>
        <dbReference type="SAM" id="SignalP"/>
    </source>
</evidence>
<dbReference type="InterPro" id="IPR050131">
    <property type="entry name" value="Peptidase_S8_subtilisin-like"/>
</dbReference>
<dbReference type="InterPro" id="IPR036852">
    <property type="entry name" value="Peptidase_S8/S53_dom_sf"/>
</dbReference>
<dbReference type="Gene3D" id="3.40.50.200">
    <property type="entry name" value="Peptidase S8/S53 domain"/>
    <property type="match status" value="2"/>
</dbReference>
<dbReference type="CDD" id="cd04077">
    <property type="entry name" value="Peptidases_S8_PCSK9_ProteinaseK_like"/>
    <property type="match status" value="2"/>
</dbReference>
<dbReference type="PROSITE" id="PS00138">
    <property type="entry name" value="SUBTILASE_SER"/>
    <property type="match status" value="2"/>
</dbReference>
<evidence type="ECO:0000313" key="10">
    <source>
        <dbReference type="EMBL" id="CAE6482545.1"/>
    </source>
</evidence>
<feature type="domain" description="Peptidase S8/S53" evidence="8">
    <location>
        <begin position="425"/>
        <end position="648"/>
    </location>
</feature>
<keyword evidence="3 6" id="KW-0378">Hydrolase</keyword>
<feature type="domain" description="Inhibitor I9" evidence="9">
    <location>
        <begin position="35"/>
        <end position="104"/>
    </location>
</feature>
<feature type="active site" description="Charge relay system" evidence="6">
    <location>
        <position position="426"/>
    </location>
</feature>
<evidence type="ECO:0000259" key="8">
    <source>
        <dbReference type="Pfam" id="PF00082"/>
    </source>
</evidence>
<comment type="caution">
    <text evidence="10">The sequence shown here is derived from an EMBL/GenBank/DDBJ whole genome shotgun (WGS) entry which is preliminary data.</text>
</comment>
<dbReference type="Pfam" id="PF05922">
    <property type="entry name" value="Inhibitor_I9"/>
    <property type="match status" value="1"/>
</dbReference>
<dbReference type="InterPro" id="IPR023828">
    <property type="entry name" value="Peptidase_S8_Ser-AS"/>
</dbReference>
<feature type="active site" description="Charge relay system" evidence="5 6">
    <location>
        <position position="174"/>
    </location>
</feature>
<accession>A0A8H3CGL4</accession>
<dbReference type="InterPro" id="IPR037045">
    <property type="entry name" value="S8pro/Inhibitor_I9_sf"/>
</dbReference>
<keyword evidence="7" id="KW-0732">Signal</keyword>
<dbReference type="SUPFAM" id="SSF52743">
    <property type="entry name" value="Subtilisin-like"/>
    <property type="match status" value="2"/>
</dbReference>
<proteinExistence type="inferred from homology"/>
<evidence type="ECO:0008006" key="12">
    <source>
        <dbReference type="Google" id="ProtNLM"/>
    </source>
</evidence>